<dbReference type="PANTHER" id="PTHR48081">
    <property type="entry name" value="AB HYDROLASE SUPERFAMILY PROTEIN C4A8.06C"/>
    <property type="match status" value="1"/>
</dbReference>
<organism evidence="3 4">
    <name type="scientific">Fusarium denticulatum</name>
    <dbReference type="NCBI Taxonomy" id="48507"/>
    <lineage>
        <taxon>Eukaryota</taxon>
        <taxon>Fungi</taxon>
        <taxon>Dikarya</taxon>
        <taxon>Ascomycota</taxon>
        <taxon>Pezizomycotina</taxon>
        <taxon>Sordariomycetes</taxon>
        <taxon>Hypocreomycetidae</taxon>
        <taxon>Hypocreales</taxon>
        <taxon>Nectriaceae</taxon>
        <taxon>Fusarium</taxon>
        <taxon>Fusarium fujikuroi species complex</taxon>
    </lineage>
</organism>
<dbReference type="GO" id="GO:0016787">
    <property type="term" value="F:hydrolase activity"/>
    <property type="evidence" value="ECO:0007669"/>
    <property type="project" value="UniProtKB-KW"/>
</dbReference>
<dbReference type="PANTHER" id="PTHR48081:SF8">
    <property type="entry name" value="ALPHA_BETA HYDROLASE FOLD-3 DOMAIN-CONTAINING PROTEIN-RELATED"/>
    <property type="match status" value="1"/>
</dbReference>
<evidence type="ECO:0000259" key="2">
    <source>
        <dbReference type="Pfam" id="PF07859"/>
    </source>
</evidence>
<proteinExistence type="predicted"/>
<accession>A0A8H5T5M9</accession>
<feature type="domain" description="Alpha/beta hydrolase fold-3" evidence="2">
    <location>
        <begin position="2"/>
        <end position="112"/>
    </location>
</feature>
<dbReference type="EMBL" id="JAAOAK010000486">
    <property type="protein sequence ID" value="KAF5663553.1"/>
    <property type="molecule type" value="Genomic_DNA"/>
</dbReference>
<protein>
    <submittedName>
        <fullName evidence="3">Arylesterase monooxygenase</fullName>
    </submittedName>
</protein>
<dbReference type="Gene3D" id="3.40.50.1820">
    <property type="entry name" value="alpha/beta hydrolase"/>
    <property type="match status" value="1"/>
</dbReference>
<evidence type="ECO:0000313" key="4">
    <source>
        <dbReference type="Proteomes" id="UP000562682"/>
    </source>
</evidence>
<sequence>MIAGSASTFSKSLGWYAHHADIQFFSVEDRLAPEHRHPCLGEDCYAALMYVSKKAETPNVDPARLGVMGESACGGIVAGTALMARDRGLTPPLAKQILIYPMLYDRNLEPSEHIEDSAI</sequence>
<evidence type="ECO:0000313" key="3">
    <source>
        <dbReference type="EMBL" id="KAF5663553.1"/>
    </source>
</evidence>
<dbReference type="InterPro" id="IPR050300">
    <property type="entry name" value="GDXG_lipolytic_enzyme"/>
</dbReference>
<keyword evidence="4" id="KW-1185">Reference proteome</keyword>
<reference evidence="3 4" key="1">
    <citation type="submission" date="2020-05" db="EMBL/GenBank/DDBJ databases">
        <title>Identification and distribution of gene clusters putatively required for synthesis of sphingolipid metabolism inhibitors in phylogenetically diverse species of the filamentous fungus Fusarium.</title>
        <authorList>
            <person name="Kim H.-S."/>
            <person name="Busman M."/>
            <person name="Brown D.W."/>
            <person name="Divon H."/>
            <person name="Uhlig S."/>
            <person name="Proctor R.H."/>
        </authorList>
    </citation>
    <scope>NUCLEOTIDE SEQUENCE [LARGE SCALE GENOMIC DNA]</scope>
    <source>
        <strain evidence="3 4">NRRL 25311</strain>
    </source>
</reference>
<keyword evidence="1" id="KW-0378">Hydrolase</keyword>
<dbReference type="Pfam" id="PF07859">
    <property type="entry name" value="Abhydrolase_3"/>
    <property type="match status" value="1"/>
</dbReference>
<dbReference type="SUPFAM" id="SSF53474">
    <property type="entry name" value="alpha/beta-Hydrolases"/>
    <property type="match status" value="1"/>
</dbReference>
<dbReference type="InterPro" id="IPR029058">
    <property type="entry name" value="AB_hydrolase_fold"/>
</dbReference>
<dbReference type="AlphaFoldDB" id="A0A8H5T5M9"/>
<comment type="caution">
    <text evidence="3">The sequence shown here is derived from an EMBL/GenBank/DDBJ whole genome shotgun (WGS) entry which is preliminary data.</text>
</comment>
<gene>
    <name evidence="3" type="ORF">FDENT_13100</name>
</gene>
<name>A0A8H5T5M9_9HYPO</name>
<keyword evidence="3" id="KW-0560">Oxidoreductase</keyword>
<dbReference type="Proteomes" id="UP000562682">
    <property type="component" value="Unassembled WGS sequence"/>
</dbReference>
<dbReference type="GO" id="GO:0004497">
    <property type="term" value="F:monooxygenase activity"/>
    <property type="evidence" value="ECO:0007669"/>
    <property type="project" value="UniProtKB-KW"/>
</dbReference>
<dbReference type="InterPro" id="IPR013094">
    <property type="entry name" value="AB_hydrolase_3"/>
</dbReference>
<keyword evidence="3" id="KW-0503">Monooxygenase</keyword>
<evidence type="ECO:0000256" key="1">
    <source>
        <dbReference type="ARBA" id="ARBA00022801"/>
    </source>
</evidence>